<reference evidence="3 4" key="1">
    <citation type="journal article" date="2016" name="G3 (Bethesda)">
        <title>First Draft Assembly and Annotation of the Genome of a California Endemic Oak Quercus lobata Nee (Fagaceae).</title>
        <authorList>
            <person name="Sork V.L."/>
            <person name="Fitz-Gibbon S.T."/>
            <person name="Puiu D."/>
            <person name="Crepeau M."/>
            <person name="Gugger P.F."/>
            <person name="Sherman R."/>
            <person name="Stevens K."/>
            <person name="Langley C.H."/>
            <person name="Pellegrini M."/>
            <person name="Salzberg S.L."/>
        </authorList>
    </citation>
    <scope>NUCLEOTIDE SEQUENCE [LARGE SCALE GENOMIC DNA]</scope>
    <source>
        <strain evidence="3 4">cv. SW786</strain>
    </source>
</reference>
<dbReference type="Pfam" id="PF00443">
    <property type="entry name" value="UCH"/>
    <property type="match status" value="1"/>
</dbReference>
<dbReference type="PANTHER" id="PTHR24006">
    <property type="entry name" value="UBIQUITIN CARBOXYL-TERMINAL HYDROLASE"/>
    <property type="match status" value="1"/>
</dbReference>
<dbReference type="GO" id="GO:0005634">
    <property type="term" value="C:nucleus"/>
    <property type="evidence" value="ECO:0007669"/>
    <property type="project" value="TreeGrafter"/>
</dbReference>
<dbReference type="GO" id="GO:0005829">
    <property type="term" value="C:cytosol"/>
    <property type="evidence" value="ECO:0007669"/>
    <property type="project" value="TreeGrafter"/>
</dbReference>
<accession>A0A7N2LBZ6</accession>
<sequence length="628" mass="72332">MKEMQNGSLKPYNPSEFLNTLEDILKKTGANLKWDASTCFSGLLAGLEESGKPIAEIFLSEIIQEYYCHYCWVSMKQPIEYEAIDLHDIEGLTVIEAVRQFRVGKIIDRDCTVCNPGGEMEQIDYFSKLPQILVFKQKKSVANDGQLENEIILRDPDRTRHFYTLYGVVLQQVDGNYSSYIHHGDGWVGFSDQNISWVDKFPYEDDPCMLFYEKGDPKVRAIQNLQNQSLIGSVLHILAETDALRIAIRNHHCTNKEACGGFLLKKFMSEISDDPYDVSDFSELLPLLLEREKQAAENTPYSFFKALVNGLGSYGFYYFMQRLTLIFKSRCLKCSYGPPSMDDKKDPCFALEVDVNNMKTETVVKDWLMHEVDVHCTYCEGATRSRIFRQFRKLPEILTFEIKILENHHKKCPLLLCLSDSKKHHLYSLYGLIKKVRVKNEDCYCSYIRQGNSWVKYFNSDVPIQKIFSENVVLLFYEKQKITQNSIEEQLIEDLEENEEGDEAPDEENEERGEVPAALEQRRQLGESEEGGEVPAVSEQRRQLGENDEGGEVPAALEQRRQLGENEEGGEVPAALEQRRQLGENEEVPATSRQRRRIRIRGKEVPAASGQRRRIRIRGKRERRYAGG</sequence>
<dbReference type="InParanoid" id="A0A7N2LBZ6"/>
<dbReference type="EMBL" id="LRBV02000004">
    <property type="status" value="NOT_ANNOTATED_CDS"/>
    <property type="molecule type" value="Genomic_DNA"/>
</dbReference>
<dbReference type="InterPro" id="IPR050164">
    <property type="entry name" value="Peptidase_C19"/>
</dbReference>
<protein>
    <recommendedName>
        <fullName evidence="2">USP domain-containing protein</fullName>
    </recommendedName>
</protein>
<feature type="domain" description="USP" evidence="2">
    <location>
        <begin position="1"/>
        <end position="215"/>
    </location>
</feature>
<name>A0A7N2LBZ6_QUELO</name>
<feature type="compositionally biased region" description="Basic residues" evidence="1">
    <location>
        <begin position="611"/>
        <end position="628"/>
    </location>
</feature>
<dbReference type="AlphaFoldDB" id="A0A7N2LBZ6"/>
<organism evidence="3 4">
    <name type="scientific">Quercus lobata</name>
    <name type="common">Valley oak</name>
    <dbReference type="NCBI Taxonomy" id="97700"/>
    <lineage>
        <taxon>Eukaryota</taxon>
        <taxon>Viridiplantae</taxon>
        <taxon>Streptophyta</taxon>
        <taxon>Embryophyta</taxon>
        <taxon>Tracheophyta</taxon>
        <taxon>Spermatophyta</taxon>
        <taxon>Magnoliopsida</taxon>
        <taxon>eudicotyledons</taxon>
        <taxon>Gunneridae</taxon>
        <taxon>Pentapetalae</taxon>
        <taxon>rosids</taxon>
        <taxon>fabids</taxon>
        <taxon>Fagales</taxon>
        <taxon>Fagaceae</taxon>
        <taxon>Quercus</taxon>
    </lineage>
</organism>
<dbReference type="GO" id="GO:0016579">
    <property type="term" value="P:protein deubiquitination"/>
    <property type="evidence" value="ECO:0007669"/>
    <property type="project" value="InterPro"/>
</dbReference>
<dbReference type="InterPro" id="IPR001394">
    <property type="entry name" value="Peptidase_C19_UCH"/>
</dbReference>
<feature type="compositionally biased region" description="Acidic residues" evidence="1">
    <location>
        <begin position="496"/>
        <end position="511"/>
    </location>
</feature>
<dbReference type="SUPFAM" id="SSF54001">
    <property type="entry name" value="Cysteine proteinases"/>
    <property type="match status" value="2"/>
</dbReference>
<dbReference type="GO" id="GO:0004843">
    <property type="term" value="F:cysteine-type deubiquitinase activity"/>
    <property type="evidence" value="ECO:0007669"/>
    <property type="project" value="InterPro"/>
</dbReference>
<feature type="domain" description="USP" evidence="2">
    <location>
        <begin position="220"/>
        <end position="480"/>
    </location>
</feature>
<reference evidence="3" key="2">
    <citation type="submission" date="2021-01" db="UniProtKB">
        <authorList>
            <consortium name="EnsemblPlants"/>
        </authorList>
    </citation>
    <scope>IDENTIFICATION</scope>
</reference>
<proteinExistence type="predicted"/>
<evidence type="ECO:0000313" key="3">
    <source>
        <dbReference type="EnsemblPlants" id="QL04p013455:mrna"/>
    </source>
</evidence>
<dbReference type="Gramene" id="QL04p013455:mrna">
    <property type="protein sequence ID" value="QL04p013455:mrna"/>
    <property type="gene ID" value="QL04p013455"/>
</dbReference>
<keyword evidence="4" id="KW-1185">Reference proteome</keyword>
<evidence type="ECO:0000256" key="1">
    <source>
        <dbReference type="SAM" id="MobiDB-lite"/>
    </source>
</evidence>
<dbReference type="Gene3D" id="3.90.70.10">
    <property type="entry name" value="Cysteine proteinases"/>
    <property type="match status" value="2"/>
</dbReference>
<dbReference type="InterPro" id="IPR038765">
    <property type="entry name" value="Papain-like_cys_pep_sf"/>
</dbReference>
<dbReference type="InterPro" id="IPR028889">
    <property type="entry name" value="USP"/>
</dbReference>
<feature type="region of interest" description="Disordered" evidence="1">
    <location>
        <begin position="496"/>
        <end position="628"/>
    </location>
</feature>
<dbReference type="EnsemblPlants" id="QL04p013455:mrna">
    <property type="protein sequence ID" value="QL04p013455:mrna"/>
    <property type="gene ID" value="QL04p013455"/>
</dbReference>
<dbReference type="Proteomes" id="UP000594261">
    <property type="component" value="Chromosome 4"/>
</dbReference>
<dbReference type="PROSITE" id="PS50235">
    <property type="entry name" value="USP_3"/>
    <property type="match status" value="2"/>
</dbReference>
<evidence type="ECO:0000313" key="4">
    <source>
        <dbReference type="Proteomes" id="UP000594261"/>
    </source>
</evidence>
<evidence type="ECO:0000259" key="2">
    <source>
        <dbReference type="PROSITE" id="PS50235"/>
    </source>
</evidence>